<keyword evidence="3" id="KW-1185">Reference proteome</keyword>
<evidence type="ECO:0000256" key="1">
    <source>
        <dbReference type="SAM" id="MobiDB-lite"/>
    </source>
</evidence>
<organism evidence="2 3">
    <name type="scientific">Sphaerisporangium melleum</name>
    <dbReference type="NCBI Taxonomy" id="321316"/>
    <lineage>
        <taxon>Bacteria</taxon>
        <taxon>Bacillati</taxon>
        <taxon>Actinomycetota</taxon>
        <taxon>Actinomycetes</taxon>
        <taxon>Streptosporangiales</taxon>
        <taxon>Streptosporangiaceae</taxon>
        <taxon>Sphaerisporangium</taxon>
    </lineage>
</organism>
<comment type="caution">
    <text evidence="2">The sequence shown here is derived from an EMBL/GenBank/DDBJ whole genome shotgun (WGS) entry which is preliminary data.</text>
</comment>
<reference evidence="2" key="2">
    <citation type="submission" date="2020-09" db="EMBL/GenBank/DDBJ databases">
        <authorList>
            <person name="Sun Q."/>
            <person name="Ohkuma M."/>
        </authorList>
    </citation>
    <scope>NUCLEOTIDE SEQUENCE</scope>
    <source>
        <strain evidence="2">JCM 13064</strain>
    </source>
</reference>
<dbReference type="EMBL" id="BMNT01000069">
    <property type="protein sequence ID" value="GGL20204.1"/>
    <property type="molecule type" value="Genomic_DNA"/>
</dbReference>
<feature type="compositionally biased region" description="Polar residues" evidence="1">
    <location>
        <begin position="17"/>
        <end position="31"/>
    </location>
</feature>
<dbReference type="Proteomes" id="UP000645217">
    <property type="component" value="Unassembled WGS sequence"/>
</dbReference>
<reference evidence="2" key="1">
    <citation type="journal article" date="2014" name="Int. J. Syst. Evol. Microbiol.">
        <title>Complete genome sequence of Corynebacterium casei LMG S-19264T (=DSM 44701T), isolated from a smear-ripened cheese.</title>
        <authorList>
            <consortium name="US DOE Joint Genome Institute (JGI-PGF)"/>
            <person name="Walter F."/>
            <person name="Albersmeier A."/>
            <person name="Kalinowski J."/>
            <person name="Ruckert C."/>
        </authorList>
    </citation>
    <scope>NUCLEOTIDE SEQUENCE</scope>
    <source>
        <strain evidence="2">JCM 13064</strain>
    </source>
</reference>
<dbReference type="Pfam" id="PF19654">
    <property type="entry name" value="DUF6157"/>
    <property type="match status" value="1"/>
</dbReference>
<evidence type="ECO:0000313" key="3">
    <source>
        <dbReference type="Proteomes" id="UP000645217"/>
    </source>
</evidence>
<sequence>MVFQAVACTVAVRVSTPSMSNRQPRTSSGNPSIGPPDHVPRDLTRRRSPSPTYSRRSATPTRDPASPLEQRHQGGNPAAGPPGHRIRTRVRIRAEATERQGFLIVDVNYYQTLIAVADDCPVTASEVPRPRAGKKTVAVLQYEMLAGEPYVHTSEDVLFTSWLARQDLADPSEDEIARLRHEFFSRPQACLRASPLPKKHGFGLAFDDQGRVALVPMESEEYQNLLTSPTHKITKAMRSRRA</sequence>
<name>A0A917VVZ2_9ACTN</name>
<feature type="compositionally biased region" description="Low complexity" evidence="1">
    <location>
        <begin position="49"/>
        <end position="62"/>
    </location>
</feature>
<dbReference type="AlphaFoldDB" id="A0A917VVZ2"/>
<gene>
    <name evidence="2" type="ORF">GCM10007964_72620</name>
</gene>
<accession>A0A917VVZ2</accession>
<protein>
    <submittedName>
        <fullName evidence="2">Uncharacterized protein</fullName>
    </submittedName>
</protein>
<proteinExistence type="predicted"/>
<dbReference type="InterPro" id="IPR046155">
    <property type="entry name" value="DUF6157"/>
</dbReference>
<feature type="region of interest" description="Disordered" evidence="1">
    <location>
        <begin position="17"/>
        <end position="86"/>
    </location>
</feature>
<evidence type="ECO:0000313" key="2">
    <source>
        <dbReference type="EMBL" id="GGL20204.1"/>
    </source>
</evidence>